<dbReference type="RefSeq" id="WP_175371151.1">
    <property type="nucleotide sequence ID" value="NZ_JABWCS010000202.1"/>
</dbReference>
<proteinExistence type="predicted"/>
<feature type="transmembrane region" description="Helical" evidence="7">
    <location>
        <begin position="12"/>
        <end position="37"/>
    </location>
</feature>
<feature type="transmembrane region" description="Helical" evidence="7">
    <location>
        <begin position="218"/>
        <end position="240"/>
    </location>
</feature>
<keyword evidence="5 7" id="KW-1133">Transmembrane helix</keyword>
<dbReference type="InterPro" id="IPR020846">
    <property type="entry name" value="MFS_dom"/>
</dbReference>
<evidence type="ECO:0000259" key="8">
    <source>
        <dbReference type="PROSITE" id="PS50850"/>
    </source>
</evidence>
<feature type="transmembrane region" description="Helical" evidence="7">
    <location>
        <begin position="285"/>
        <end position="306"/>
    </location>
</feature>
<evidence type="ECO:0000313" key="9">
    <source>
        <dbReference type="EMBL" id="NUU60569.1"/>
    </source>
</evidence>
<feature type="transmembrane region" description="Helical" evidence="7">
    <location>
        <begin position="103"/>
        <end position="122"/>
    </location>
</feature>
<keyword evidence="4 7" id="KW-0812">Transmembrane</keyword>
<evidence type="ECO:0000256" key="7">
    <source>
        <dbReference type="SAM" id="Phobius"/>
    </source>
</evidence>
<gene>
    <name evidence="9" type="ORF">HPT30_09460</name>
</gene>
<sequence length="408" mass="44797">MLNLLKRNRNFTNYFLADIISGLGTGMSFIGINWYIIDQTSKNSNVGTFMGLNLFAGLVAFIFAGTLADRYNRKNILLFSNLFRGLLILLIAGLLYLDKDNMIMLFMIAIVSGFGWGLYMPASRSLVHELLEQKDIVEGNSALEISLQIGTFLAGGASGFIYKWLGLSGILLIDVSTYLLGAILLLNIKYKALTVTDRASGFFTQFANGFRYLKANKVLFVLGILSMVPSVIAVSTNVALPGYIKDHLHGTTVALGISDMTYGIGAFLSGLIVGEVLKKVKRQKMVVALFTTASIVLLLLFFNTFILGLYLLYFLLGLSNTFLKITLSSVLMEFTAKEHFGRSMSVWLSLSTIMQIIFSFVIGNIMDSFPAQFGYLTLAIGMVIGFVAYLTTISLISSSKSESKHLVA</sequence>
<feature type="transmembrane region" description="Helical" evidence="7">
    <location>
        <begin position="372"/>
        <end position="396"/>
    </location>
</feature>
<name>A0A850ELG4_9BACL</name>
<dbReference type="Gene3D" id="1.20.1250.20">
    <property type="entry name" value="MFS general substrate transporter like domains"/>
    <property type="match status" value="1"/>
</dbReference>
<feature type="transmembrane region" description="Helical" evidence="7">
    <location>
        <begin position="168"/>
        <end position="188"/>
    </location>
</feature>
<evidence type="ECO:0000256" key="3">
    <source>
        <dbReference type="ARBA" id="ARBA00022475"/>
    </source>
</evidence>
<dbReference type="AlphaFoldDB" id="A0A850ELG4"/>
<dbReference type="InterPro" id="IPR036259">
    <property type="entry name" value="MFS_trans_sf"/>
</dbReference>
<evidence type="ECO:0000256" key="4">
    <source>
        <dbReference type="ARBA" id="ARBA00022692"/>
    </source>
</evidence>
<evidence type="ECO:0000256" key="2">
    <source>
        <dbReference type="ARBA" id="ARBA00022448"/>
    </source>
</evidence>
<keyword evidence="6 7" id="KW-0472">Membrane</keyword>
<dbReference type="GO" id="GO:0022857">
    <property type="term" value="F:transmembrane transporter activity"/>
    <property type="evidence" value="ECO:0007669"/>
    <property type="project" value="InterPro"/>
</dbReference>
<dbReference type="CDD" id="cd06173">
    <property type="entry name" value="MFS_MefA_like"/>
    <property type="match status" value="1"/>
</dbReference>
<dbReference type="Proteomes" id="UP000564806">
    <property type="component" value="Unassembled WGS sequence"/>
</dbReference>
<feature type="transmembrane region" description="Helical" evidence="7">
    <location>
        <begin position="252"/>
        <end position="273"/>
    </location>
</feature>
<dbReference type="PANTHER" id="PTHR23513">
    <property type="entry name" value="INTEGRAL MEMBRANE EFFLUX PROTEIN-RELATED"/>
    <property type="match status" value="1"/>
</dbReference>
<feature type="transmembrane region" description="Helical" evidence="7">
    <location>
        <begin position="75"/>
        <end position="97"/>
    </location>
</feature>
<evidence type="ECO:0000256" key="5">
    <source>
        <dbReference type="ARBA" id="ARBA00022989"/>
    </source>
</evidence>
<comment type="caution">
    <text evidence="9">The sequence shown here is derived from an EMBL/GenBank/DDBJ whole genome shotgun (WGS) entry which is preliminary data.</text>
</comment>
<dbReference type="GO" id="GO:0005886">
    <property type="term" value="C:plasma membrane"/>
    <property type="evidence" value="ECO:0007669"/>
    <property type="project" value="UniProtKB-SubCell"/>
</dbReference>
<evidence type="ECO:0000313" key="10">
    <source>
        <dbReference type="Proteomes" id="UP000564806"/>
    </source>
</evidence>
<dbReference type="InterPro" id="IPR011701">
    <property type="entry name" value="MFS"/>
</dbReference>
<keyword evidence="10" id="KW-1185">Reference proteome</keyword>
<feature type="transmembrane region" description="Helical" evidence="7">
    <location>
        <begin position="346"/>
        <end position="366"/>
    </location>
</feature>
<feature type="transmembrane region" description="Helical" evidence="7">
    <location>
        <begin position="312"/>
        <end position="334"/>
    </location>
</feature>
<comment type="subcellular location">
    <subcellularLocation>
        <location evidence="1">Cell membrane</location>
        <topology evidence="1">Multi-pass membrane protein</topology>
    </subcellularLocation>
</comment>
<protein>
    <submittedName>
        <fullName evidence="9">MFS transporter</fullName>
    </submittedName>
</protein>
<keyword evidence="3" id="KW-1003">Cell membrane</keyword>
<keyword evidence="2" id="KW-0813">Transport</keyword>
<feature type="transmembrane region" description="Helical" evidence="7">
    <location>
        <begin position="49"/>
        <end position="68"/>
    </location>
</feature>
<evidence type="ECO:0000256" key="6">
    <source>
        <dbReference type="ARBA" id="ARBA00023136"/>
    </source>
</evidence>
<accession>A0A850ELG4</accession>
<dbReference type="PROSITE" id="PS50850">
    <property type="entry name" value="MFS"/>
    <property type="match status" value="1"/>
</dbReference>
<feature type="transmembrane region" description="Helical" evidence="7">
    <location>
        <begin position="142"/>
        <end position="162"/>
    </location>
</feature>
<reference evidence="9" key="1">
    <citation type="submission" date="2020-06" db="EMBL/GenBank/DDBJ databases">
        <title>Paenibacillus sp. nov., isolated from soil.</title>
        <authorList>
            <person name="Seo Y.L."/>
        </authorList>
    </citation>
    <scope>NUCLEOTIDE SEQUENCE [LARGE SCALE GENOMIC DNA]</scope>
    <source>
        <strain evidence="9">JW14</strain>
    </source>
</reference>
<evidence type="ECO:0000256" key="1">
    <source>
        <dbReference type="ARBA" id="ARBA00004651"/>
    </source>
</evidence>
<organism evidence="9 10">
    <name type="scientific">Paenibacillus agri</name>
    <dbReference type="NCBI Taxonomy" id="2744309"/>
    <lineage>
        <taxon>Bacteria</taxon>
        <taxon>Bacillati</taxon>
        <taxon>Bacillota</taxon>
        <taxon>Bacilli</taxon>
        <taxon>Bacillales</taxon>
        <taxon>Paenibacillaceae</taxon>
        <taxon>Paenibacillus</taxon>
    </lineage>
</organism>
<dbReference type="Pfam" id="PF07690">
    <property type="entry name" value="MFS_1"/>
    <property type="match status" value="2"/>
</dbReference>
<feature type="domain" description="Major facilitator superfamily (MFS) profile" evidence="8">
    <location>
        <begin position="1"/>
        <end position="400"/>
    </location>
</feature>
<dbReference type="PANTHER" id="PTHR23513:SF11">
    <property type="entry name" value="STAPHYLOFERRIN A TRANSPORTER"/>
    <property type="match status" value="1"/>
</dbReference>
<dbReference type="SUPFAM" id="SSF103473">
    <property type="entry name" value="MFS general substrate transporter"/>
    <property type="match status" value="1"/>
</dbReference>
<dbReference type="EMBL" id="JABWCS010000202">
    <property type="protein sequence ID" value="NUU60569.1"/>
    <property type="molecule type" value="Genomic_DNA"/>
</dbReference>